<dbReference type="OrthoDB" id="548949at2759"/>
<reference evidence="1" key="1">
    <citation type="submission" date="2018-04" db="EMBL/GenBank/DDBJ databases">
        <title>Whole genome sequencing of Hypsizygus marmoreus.</title>
        <authorList>
            <person name="Choi I.-G."/>
            <person name="Min B."/>
            <person name="Kim J.-G."/>
            <person name="Kim S."/>
            <person name="Oh Y.-L."/>
            <person name="Kong W.-S."/>
            <person name="Park H."/>
            <person name="Jeong J."/>
            <person name="Song E.-S."/>
        </authorList>
    </citation>
    <scope>NUCLEOTIDE SEQUENCE [LARGE SCALE GENOMIC DNA]</scope>
    <source>
        <strain evidence="1">51987-8</strain>
    </source>
</reference>
<accession>A0A369K2M6</accession>
<protein>
    <submittedName>
        <fullName evidence="1">Uncharacterized protein</fullName>
    </submittedName>
</protein>
<organism evidence="1 2">
    <name type="scientific">Hypsizygus marmoreus</name>
    <name type="common">White beech mushroom</name>
    <name type="synonym">Agaricus marmoreus</name>
    <dbReference type="NCBI Taxonomy" id="39966"/>
    <lineage>
        <taxon>Eukaryota</taxon>
        <taxon>Fungi</taxon>
        <taxon>Dikarya</taxon>
        <taxon>Basidiomycota</taxon>
        <taxon>Agaricomycotina</taxon>
        <taxon>Agaricomycetes</taxon>
        <taxon>Agaricomycetidae</taxon>
        <taxon>Agaricales</taxon>
        <taxon>Tricholomatineae</taxon>
        <taxon>Lyophyllaceae</taxon>
        <taxon>Hypsizygus</taxon>
    </lineage>
</organism>
<evidence type="ECO:0000313" key="1">
    <source>
        <dbReference type="EMBL" id="RDB26014.1"/>
    </source>
</evidence>
<proteinExistence type="predicted"/>
<dbReference type="STRING" id="39966.A0A369K2M6"/>
<sequence length="145" mass="15996">MKPHPPTTRLSRFKGDVSVSATSDSPIANMIYEARCEITSQSCSVPLHLNMSSDGAILALPGMGGYKDRCPVLRYYLLDEETDDGLNPRRINVGLTDIAFHSGIDASRKLVFVADRKRIKSYTWGIPMDDGHLRTLPTHTTDSSS</sequence>
<dbReference type="InParanoid" id="A0A369K2M6"/>
<comment type="caution">
    <text evidence="1">The sequence shown here is derived from an EMBL/GenBank/DDBJ whole genome shotgun (WGS) entry which is preliminary data.</text>
</comment>
<evidence type="ECO:0000313" key="2">
    <source>
        <dbReference type="Proteomes" id="UP000076154"/>
    </source>
</evidence>
<dbReference type="Proteomes" id="UP000076154">
    <property type="component" value="Unassembled WGS sequence"/>
</dbReference>
<dbReference type="AlphaFoldDB" id="A0A369K2M6"/>
<keyword evidence="2" id="KW-1185">Reference proteome</keyword>
<name>A0A369K2M6_HYPMA</name>
<dbReference type="EMBL" id="LUEZ02000040">
    <property type="protein sequence ID" value="RDB26014.1"/>
    <property type="molecule type" value="Genomic_DNA"/>
</dbReference>
<gene>
    <name evidence="1" type="ORF">Hypma_006201</name>
</gene>